<sequence>MNKQSGLGIHYRSRAREQLAAVTGCAGTGGRSWRRRHGPQAQQRRASALGRSSEARTPVPQSISVHRLPSSTFARQKGGRQLTNGGVLAKISKYL</sequence>
<keyword evidence="3" id="KW-1185">Reference proteome</keyword>
<proteinExistence type="predicted"/>
<evidence type="ECO:0000313" key="2">
    <source>
        <dbReference type="EMBL" id="GBP81389.1"/>
    </source>
</evidence>
<feature type="region of interest" description="Disordered" evidence="1">
    <location>
        <begin position="23"/>
        <end position="79"/>
    </location>
</feature>
<dbReference type="Proteomes" id="UP000299102">
    <property type="component" value="Unassembled WGS sequence"/>
</dbReference>
<feature type="compositionally biased region" description="Polar residues" evidence="1">
    <location>
        <begin position="59"/>
        <end position="74"/>
    </location>
</feature>
<organism evidence="2 3">
    <name type="scientific">Eumeta variegata</name>
    <name type="common">Bagworm moth</name>
    <name type="synonym">Eumeta japonica</name>
    <dbReference type="NCBI Taxonomy" id="151549"/>
    <lineage>
        <taxon>Eukaryota</taxon>
        <taxon>Metazoa</taxon>
        <taxon>Ecdysozoa</taxon>
        <taxon>Arthropoda</taxon>
        <taxon>Hexapoda</taxon>
        <taxon>Insecta</taxon>
        <taxon>Pterygota</taxon>
        <taxon>Neoptera</taxon>
        <taxon>Endopterygota</taxon>
        <taxon>Lepidoptera</taxon>
        <taxon>Glossata</taxon>
        <taxon>Ditrysia</taxon>
        <taxon>Tineoidea</taxon>
        <taxon>Psychidae</taxon>
        <taxon>Oiketicinae</taxon>
        <taxon>Eumeta</taxon>
    </lineage>
</organism>
<dbReference type="AlphaFoldDB" id="A0A4C1Z3F8"/>
<protein>
    <submittedName>
        <fullName evidence="2">Uncharacterized protein</fullName>
    </submittedName>
</protein>
<reference evidence="2 3" key="1">
    <citation type="journal article" date="2019" name="Commun. Biol.">
        <title>The bagworm genome reveals a unique fibroin gene that provides high tensile strength.</title>
        <authorList>
            <person name="Kono N."/>
            <person name="Nakamura H."/>
            <person name="Ohtoshi R."/>
            <person name="Tomita M."/>
            <person name="Numata K."/>
            <person name="Arakawa K."/>
        </authorList>
    </citation>
    <scope>NUCLEOTIDE SEQUENCE [LARGE SCALE GENOMIC DNA]</scope>
</reference>
<gene>
    <name evidence="2" type="ORF">EVAR_61787_1</name>
</gene>
<evidence type="ECO:0000313" key="3">
    <source>
        <dbReference type="Proteomes" id="UP000299102"/>
    </source>
</evidence>
<name>A0A4C1Z3F8_EUMVA</name>
<comment type="caution">
    <text evidence="2">The sequence shown here is derived from an EMBL/GenBank/DDBJ whole genome shotgun (WGS) entry which is preliminary data.</text>
</comment>
<accession>A0A4C1Z3F8</accession>
<dbReference type="EMBL" id="BGZK01001508">
    <property type="protein sequence ID" value="GBP81389.1"/>
    <property type="molecule type" value="Genomic_DNA"/>
</dbReference>
<evidence type="ECO:0000256" key="1">
    <source>
        <dbReference type="SAM" id="MobiDB-lite"/>
    </source>
</evidence>